<reference evidence="2 3" key="1">
    <citation type="submission" date="2018-07" db="EMBL/GenBank/DDBJ databases">
        <title>Genomic Encyclopedia of Type Strains, Phase IV (KMG-IV): sequencing the most valuable type-strain genomes for metagenomic binning, comparative biology and taxonomic classification.</title>
        <authorList>
            <person name="Goeker M."/>
        </authorList>
    </citation>
    <scope>NUCLEOTIDE SEQUENCE [LARGE SCALE GENOMIC DNA]</scope>
    <source>
        <strain evidence="2 3">DSM 27016</strain>
    </source>
</reference>
<dbReference type="PANTHER" id="PTHR43649">
    <property type="entry name" value="ARABINOSE-BINDING PROTEIN-RELATED"/>
    <property type="match status" value="1"/>
</dbReference>
<feature type="chain" id="PRO_5038567023" evidence="1">
    <location>
        <begin position="20"/>
        <end position="448"/>
    </location>
</feature>
<dbReference type="Gene3D" id="3.40.190.10">
    <property type="entry name" value="Periplasmic binding protein-like II"/>
    <property type="match status" value="2"/>
</dbReference>
<dbReference type="EMBL" id="QPJT01000006">
    <property type="protein sequence ID" value="RCX17890.1"/>
    <property type="molecule type" value="Genomic_DNA"/>
</dbReference>
<accession>A0A369B8N0</accession>
<name>A0A369B8N0_9FIRM</name>
<dbReference type="InterPro" id="IPR006059">
    <property type="entry name" value="SBP"/>
</dbReference>
<dbReference type="AlphaFoldDB" id="A0A369B8N0"/>
<keyword evidence="1" id="KW-0732">Signal</keyword>
<dbReference type="PROSITE" id="PS51257">
    <property type="entry name" value="PROKAR_LIPOPROTEIN"/>
    <property type="match status" value="1"/>
</dbReference>
<dbReference type="OrthoDB" id="355435at2"/>
<dbReference type="RefSeq" id="WP_114297040.1">
    <property type="nucleotide sequence ID" value="NZ_QPJT01000006.1"/>
</dbReference>
<evidence type="ECO:0000313" key="3">
    <source>
        <dbReference type="Proteomes" id="UP000253034"/>
    </source>
</evidence>
<sequence>MKRILAVIIALALALSLLSGCGGSQKNEDSIATGGTNNQEDTQKPVEDVKPVTLTMLVSGNKSPDGKDIELDILPKMIKEKFSNINLEATKLPDEQYNTSIKTKLAAGEGPDIFLVWPKTGVCGAIDLSKAGYLMDISGYNIWNNFAKGAVEDMSYDGKVRAVAKGLDLLGIYYNKALFQKAGITEEPKDWTSFLGVCQKLKDAGITPIVTGDKDPWYLQFALYQIAANVVYPDDMDFDVKLQAGEESLTNPKWVKAIEMFNELYAKGYVVKNSLGIGSAQACSMFIDGKAAMIFDGTWDYNTLMAKGEAEFERGFMATPANESGKATYASASTAAGYAVNASTKNADAVKQVFEYWFDVNSSLFAAYRDASSSISVVKGVPLENELFKGVYDIYQNGKSVYFCNQMWPGAVATDMETKLQEMIGGQKTTPQDVTKAMDAKFKELWKN</sequence>
<keyword evidence="3" id="KW-1185">Reference proteome</keyword>
<dbReference type="Pfam" id="PF01547">
    <property type="entry name" value="SBP_bac_1"/>
    <property type="match status" value="1"/>
</dbReference>
<feature type="signal peptide" evidence="1">
    <location>
        <begin position="1"/>
        <end position="19"/>
    </location>
</feature>
<comment type="caution">
    <text evidence="2">The sequence shown here is derived from an EMBL/GenBank/DDBJ whole genome shotgun (WGS) entry which is preliminary data.</text>
</comment>
<gene>
    <name evidence="2" type="ORF">DFR58_10658</name>
</gene>
<evidence type="ECO:0000256" key="1">
    <source>
        <dbReference type="SAM" id="SignalP"/>
    </source>
</evidence>
<proteinExistence type="predicted"/>
<dbReference type="SUPFAM" id="SSF53850">
    <property type="entry name" value="Periplasmic binding protein-like II"/>
    <property type="match status" value="1"/>
</dbReference>
<dbReference type="Proteomes" id="UP000253034">
    <property type="component" value="Unassembled WGS sequence"/>
</dbReference>
<protein>
    <submittedName>
        <fullName evidence="2">Raffinose/stachyose/melibiose transport system substrate-binding protein</fullName>
    </submittedName>
</protein>
<organism evidence="2 3">
    <name type="scientific">Anaerobacterium chartisolvens</name>
    <dbReference type="NCBI Taxonomy" id="1297424"/>
    <lineage>
        <taxon>Bacteria</taxon>
        <taxon>Bacillati</taxon>
        <taxon>Bacillota</taxon>
        <taxon>Clostridia</taxon>
        <taxon>Eubacteriales</taxon>
        <taxon>Oscillospiraceae</taxon>
        <taxon>Anaerobacterium</taxon>
    </lineage>
</organism>
<evidence type="ECO:0000313" key="2">
    <source>
        <dbReference type="EMBL" id="RCX17890.1"/>
    </source>
</evidence>
<dbReference type="InterPro" id="IPR050490">
    <property type="entry name" value="Bact_solute-bd_prot1"/>
</dbReference>